<dbReference type="Gene3D" id="1.25.40.10">
    <property type="entry name" value="Tetratricopeptide repeat domain"/>
    <property type="match status" value="1"/>
</dbReference>
<dbReference type="Proteomes" id="UP001219525">
    <property type="component" value="Unassembled WGS sequence"/>
</dbReference>
<protein>
    <submittedName>
        <fullName evidence="1">Uncharacterized protein</fullName>
    </submittedName>
</protein>
<name>A0AAD6VNY5_9AGAR</name>
<evidence type="ECO:0000313" key="2">
    <source>
        <dbReference type="Proteomes" id="UP001219525"/>
    </source>
</evidence>
<accession>A0AAD6VNY5</accession>
<keyword evidence="2" id="KW-1185">Reference proteome</keyword>
<gene>
    <name evidence="1" type="ORF">GGX14DRAFT_437723</name>
</gene>
<dbReference type="InterPro" id="IPR011990">
    <property type="entry name" value="TPR-like_helical_dom_sf"/>
</dbReference>
<comment type="caution">
    <text evidence="1">The sequence shown here is derived from an EMBL/GenBank/DDBJ whole genome shotgun (WGS) entry which is preliminary data.</text>
</comment>
<organism evidence="1 2">
    <name type="scientific">Mycena pura</name>
    <dbReference type="NCBI Taxonomy" id="153505"/>
    <lineage>
        <taxon>Eukaryota</taxon>
        <taxon>Fungi</taxon>
        <taxon>Dikarya</taxon>
        <taxon>Basidiomycota</taxon>
        <taxon>Agaricomycotina</taxon>
        <taxon>Agaricomycetes</taxon>
        <taxon>Agaricomycetidae</taxon>
        <taxon>Agaricales</taxon>
        <taxon>Marasmiineae</taxon>
        <taxon>Mycenaceae</taxon>
        <taxon>Mycena</taxon>
    </lineage>
</organism>
<dbReference type="EMBL" id="JARJCW010000013">
    <property type="protein sequence ID" value="KAJ7217673.1"/>
    <property type="molecule type" value="Genomic_DNA"/>
</dbReference>
<dbReference type="AlphaFoldDB" id="A0AAD6VNY5"/>
<evidence type="ECO:0000313" key="1">
    <source>
        <dbReference type="EMBL" id="KAJ7217673.1"/>
    </source>
</evidence>
<reference evidence="1" key="1">
    <citation type="submission" date="2023-03" db="EMBL/GenBank/DDBJ databases">
        <title>Massive genome expansion in bonnet fungi (Mycena s.s.) driven by repeated elements and novel gene families across ecological guilds.</title>
        <authorList>
            <consortium name="Lawrence Berkeley National Laboratory"/>
            <person name="Harder C.B."/>
            <person name="Miyauchi S."/>
            <person name="Viragh M."/>
            <person name="Kuo A."/>
            <person name="Thoen E."/>
            <person name="Andreopoulos B."/>
            <person name="Lu D."/>
            <person name="Skrede I."/>
            <person name="Drula E."/>
            <person name="Henrissat B."/>
            <person name="Morin E."/>
            <person name="Kohler A."/>
            <person name="Barry K."/>
            <person name="LaButti K."/>
            <person name="Morin E."/>
            <person name="Salamov A."/>
            <person name="Lipzen A."/>
            <person name="Mereny Z."/>
            <person name="Hegedus B."/>
            <person name="Baldrian P."/>
            <person name="Stursova M."/>
            <person name="Weitz H."/>
            <person name="Taylor A."/>
            <person name="Grigoriev I.V."/>
            <person name="Nagy L.G."/>
            <person name="Martin F."/>
            <person name="Kauserud H."/>
        </authorList>
    </citation>
    <scope>NUCLEOTIDE SEQUENCE</scope>
    <source>
        <strain evidence="1">9144</strain>
    </source>
</reference>
<sequence length="261" mass="29217">MSTPTQIPLFDNFWQEQDVPTFLFEKLLNDKTNTLSPSERAEALTQLARCQGLSSEFKAAHATLDSIPAEDHPQGSTAHVRWLLEKGRVLRSSGKGQDPETKACFLAAYNEAKEDFFKVDAAHMLAIVDPTGRPDGAEATENWTSAGLKLARSSRHPRTQVWVASLVHNAAWDALDAGKPEDALALFKEGRGLRKRAFEENPTENNKKTYRISRWSVARALRECGENKEAYDIQQTLWEEAETGPVKEELEILKKLLGLVD</sequence>
<proteinExistence type="predicted"/>